<evidence type="ECO:0000256" key="2">
    <source>
        <dbReference type="ARBA" id="ARBA00022771"/>
    </source>
</evidence>
<dbReference type="Pfam" id="PF13920">
    <property type="entry name" value="zf-C3HC4_3"/>
    <property type="match status" value="1"/>
</dbReference>
<dbReference type="InterPro" id="IPR017907">
    <property type="entry name" value="Znf_RING_CS"/>
</dbReference>
<evidence type="ECO:0000256" key="3">
    <source>
        <dbReference type="ARBA" id="ARBA00022833"/>
    </source>
</evidence>
<evidence type="ECO:0000313" key="7">
    <source>
        <dbReference type="EMBL" id="CAK9015695.1"/>
    </source>
</evidence>
<dbReference type="EMBL" id="CAXAMM010007891">
    <property type="protein sequence ID" value="CAK9015695.1"/>
    <property type="molecule type" value="Genomic_DNA"/>
</dbReference>
<feature type="transmembrane region" description="Helical" evidence="5">
    <location>
        <begin position="15"/>
        <end position="34"/>
    </location>
</feature>
<reference evidence="7 8" key="1">
    <citation type="submission" date="2024-02" db="EMBL/GenBank/DDBJ databases">
        <authorList>
            <person name="Chen Y."/>
            <person name="Shah S."/>
            <person name="Dougan E. K."/>
            <person name="Thang M."/>
            <person name="Chan C."/>
        </authorList>
    </citation>
    <scope>NUCLEOTIDE SEQUENCE [LARGE SCALE GENOMIC DNA]</scope>
</reference>
<sequence>MGNVIAAFGEEGLKLFPFAIAVSVLIYAAVRLIFGSCDEFVYQLRSECRECLGYPALPLRESQEVREVVRGMPHGLMQAFLEILPLPTAWDIPASTAEPANGGPTCPVCILNWPNAALDCGHRICAACLSEIRGRSNCCPVCRDPIRRVVRLYN</sequence>
<dbReference type="Gene3D" id="3.30.40.10">
    <property type="entry name" value="Zinc/RING finger domain, C3HC4 (zinc finger)"/>
    <property type="match status" value="1"/>
</dbReference>
<accession>A0ABP0JN51</accession>
<proteinExistence type="predicted"/>
<name>A0ABP0JN51_9DINO</name>
<dbReference type="InterPro" id="IPR013083">
    <property type="entry name" value="Znf_RING/FYVE/PHD"/>
</dbReference>
<keyword evidence="5" id="KW-0472">Membrane</keyword>
<dbReference type="PROSITE" id="PS50089">
    <property type="entry name" value="ZF_RING_2"/>
    <property type="match status" value="1"/>
</dbReference>
<evidence type="ECO:0000256" key="5">
    <source>
        <dbReference type="SAM" id="Phobius"/>
    </source>
</evidence>
<feature type="domain" description="RING-type" evidence="6">
    <location>
        <begin position="106"/>
        <end position="143"/>
    </location>
</feature>
<dbReference type="InterPro" id="IPR001841">
    <property type="entry name" value="Znf_RING"/>
</dbReference>
<keyword evidence="3" id="KW-0862">Zinc</keyword>
<evidence type="ECO:0000256" key="4">
    <source>
        <dbReference type="PROSITE-ProRule" id="PRU00175"/>
    </source>
</evidence>
<keyword evidence="5" id="KW-0812">Transmembrane</keyword>
<dbReference type="Proteomes" id="UP001642464">
    <property type="component" value="Unassembled WGS sequence"/>
</dbReference>
<dbReference type="PROSITE" id="PS00518">
    <property type="entry name" value="ZF_RING_1"/>
    <property type="match status" value="1"/>
</dbReference>
<evidence type="ECO:0000259" key="6">
    <source>
        <dbReference type="PROSITE" id="PS50089"/>
    </source>
</evidence>
<organism evidence="7 8">
    <name type="scientific">Durusdinium trenchii</name>
    <dbReference type="NCBI Taxonomy" id="1381693"/>
    <lineage>
        <taxon>Eukaryota</taxon>
        <taxon>Sar</taxon>
        <taxon>Alveolata</taxon>
        <taxon>Dinophyceae</taxon>
        <taxon>Suessiales</taxon>
        <taxon>Symbiodiniaceae</taxon>
        <taxon>Durusdinium</taxon>
    </lineage>
</organism>
<gene>
    <name evidence="7" type="ORF">SCF082_LOCUS12876</name>
</gene>
<evidence type="ECO:0000256" key="1">
    <source>
        <dbReference type="ARBA" id="ARBA00022723"/>
    </source>
</evidence>
<keyword evidence="8" id="KW-1185">Reference proteome</keyword>
<protein>
    <submittedName>
        <fullName evidence="7">E3 ubiquitin-protein ligase RGLG1 (RING domain ligase 1)</fullName>
    </submittedName>
</protein>
<dbReference type="SUPFAM" id="SSF57850">
    <property type="entry name" value="RING/U-box"/>
    <property type="match status" value="1"/>
</dbReference>
<keyword evidence="2 4" id="KW-0863">Zinc-finger</keyword>
<keyword evidence="1" id="KW-0479">Metal-binding</keyword>
<evidence type="ECO:0000313" key="8">
    <source>
        <dbReference type="Proteomes" id="UP001642464"/>
    </source>
</evidence>
<comment type="caution">
    <text evidence="7">The sequence shown here is derived from an EMBL/GenBank/DDBJ whole genome shotgun (WGS) entry which is preliminary data.</text>
</comment>
<keyword evidence="5" id="KW-1133">Transmembrane helix</keyword>